<organism evidence="4 5">
    <name type="scientific">Dactylonectria estremocensis</name>
    <dbReference type="NCBI Taxonomy" id="1079267"/>
    <lineage>
        <taxon>Eukaryota</taxon>
        <taxon>Fungi</taxon>
        <taxon>Dikarya</taxon>
        <taxon>Ascomycota</taxon>
        <taxon>Pezizomycotina</taxon>
        <taxon>Sordariomycetes</taxon>
        <taxon>Hypocreomycetidae</taxon>
        <taxon>Hypocreales</taxon>
        <taxon>Nectriaceae</taxon>
        <taxon>Dactylonectria</taxon>
    </lineage>
</organism>
<dbReference type="PROSITE" id="PS50088">
    <property type="entry name" value="ANK_REPEAT"/>
    <property type="match status" value="4"/>
</dbReference>
<keyword evidence="5" id="KW-1185">Reference proteome</keyword>
<dbReference type="OrthoDB" id="539213at2759"/>
<dbReference type="InterPro" id="IPR036770">
    <property type="entry name" value="Ankyrin_rpt-contain_sf"/>
</dbReference>
<dbReference type="Gene3D" id="1.25.40.20">
    <property type="entry name" value="Ankyrin repeat-containing domain"/>
    <property type="match status" value="2"/>
</dbReference>
<feature type="repeat" description="ANK" evidence="3">
    <location>
        <begin position="340"/>
        <end position="372"/>
    </location>
</feature>
<dbReference type="PANTHER" id="PTHR24198">
    <property type="entry name" value="ANKYRIN REPEAT AND PROTEIN KINASE DOMAIN-CONTAINING PROTEIN"/>
    <property type="match status" value="1"/>
</dbReference>
<gene>
    <name evidence="4" type="ORF">B0J13DRAFT_645782</name>
</gene>
<dbReference type="SUPFAM" id="SSF48403">
    <property type="entry name" value="Ankyrin repeat"/>
    <property type="match status" value="1"/>
</dbReference>
<evidence type="ECO:0000313" key="4">
    <source>
        <dbReference type="EMBL" id="KAH7127771.1"/>
    </source>
</evidence>
<protein>
    <submittedName>
        <fullName evidence="4">Ankyrin repeat-containing domain protein</fullName>
    </submittedName>
</protein>
<dbReference type="InterPro" id="IPR002110">
    <property type="entry name" value="Ankyrin_rpt"/>
</dbReference>
<dbReference type="Proteomes" id="UP000717696">
    <property type="component" value="Unassembled WGS sequence"/>
</dbReference>
<proteinExistence type="predicted"/>
<dbReference type="PRINTS" id="PR01415">
    <property type="entry name" value="ANKYRIN"/>
</dbReference>
<dbReference type="PROSITE" id="PS50297">
    <property type="entry name" value="ANK_REP_REGION"/>
    <property type="match status" value="4"/>
</dbReference>
<keyword evidence="1" id="KW-0677">Repeat</keyword>
<accession>A0A9P9IPG6</accession>
<name>A0A9P9IPG6_9HYPO</name>
<dbReference type="EMBL" id="JAGMUU010000022">
    <property type="protein sequence ID" value="KAH7127771.1"/>
    <property type="molecule type" value="Genomic_DNA"/>
</dbReference>
<evidence type="ECO:0000256" key="2">
    <source>
        <dbReference type="ARBA" id="ARBA00023043"/>
    </source>
</evidence>
<feature type="repeat" description="ANK" evidence="3">
    <location>
        <begin position="143"/>
        <end position="175"/>
    </location>
</feature>
<sequence>MVAILLNHGASTSCLVEKQNVVEWASLNCKHVYNILKVHKGVSNIGFEVGDLVDAANWNDDSFKTYLQGREGLIADHQVEKALYESMPLLVTATLGLLEIFIKAGADINKQGTEALVRAAMSGQLPSAAFLIHSEVDVNAPRAQWTPLRSAASNGRLDMIEFLLDHGADVNSPAHPIDGRTALQEALENEFSEFVCHNYHNSEYQLGQCRFLLDANAPVKRPNGKPSSALHGAIDKAWHDMISFMLEPQRNAIINHMWHDTILENMGVCEPKTPTQLAAESGQLETVKLLISRSADVNAKPAVWVGITALQGAAISGNIMVAKLLIESGADVNGSPSYVKGRFAIEGAAEHGRLDMVQLLLNAGARGNLLNGTGFEEAIRLALDHGHVTITNMLKELTP</sequence>
<evidence type="ECO:0000256" key="1">
    <source>
        <dbReference type="ARBA" id="ARBA00022737"/>
    </source>
</evidence>
<dbReference type="Pfam" id="PF12796">
    <property type="entry name" value="Ank_2"/>
    <property type="match status" value="3"/>
</dbReference>
<dbReference type="PANTHER" id="PTHR24198:SF165">
    <property type="entry name" value="ANKYRIN REPEAT-CONTAINING PROTEIN-RELATED"/>
    <property type="match status" value="1"/>
</dbReference>
<feature type="repeat" description="ANK" evidence="3">
    <location>
        <begin position="270"/>
        <end position="302"/>
    </location>
</feature>
<evidence type="ECO:0000313" key="5">
    <source>
        <dbReference type="Proteomes" id="UP000717696"/>
    </source>
</evidence>
<comment type="caution">
    <text evidence="4">The sequence shown here is derived from an EMBL/GenBank/DDBJ whole genome shotgun (WGS) entry which is preliminary data.</text>
</comment>
<keyword evidence="2 3" id="KW-0040">ANK repeat</keyword>
<reference evidence="4" key="1">
    <citation type="journal article" date="2021" name="Nat. Commun.">
        <title>Genetic determinants of endophytism in the Arabidopsis root mycobiome.</title>
        <authorList>
            <person name="Mesny F."/>
            <person name="Miyauchi S."/>
            <person name="Thiergart T."/>
            <person name="Pickel B."/>
            <person name="Atanasova L."/>
            <person name="Karlsson M."/>
            <person name="Huettel B."/>
            <person name="Barry K.W."/>
            <person name="Haridas S."/>
            <person name="Chen C."/>
            <person name="Bauer D."/>
            <person name="Andreopoulos W."/>
            <person name="Pangilinan J."/>
            <person name="LaButti K."/>
            <person name="Riley R."/>
            <person name="Lipzen A."/>
            <person name="Clum A."/>
            <person name="Drula E."/>
            <person name="Henrissat B."/>
            <person name="Kohler A."/>
            <person name="Grigoriev I.V."/>
            <person name="Martin F.M."/>
            <person name="Hacquard S."/>
        </authorList>
    </citation>
    <scope>NUCLEOTIDE SEQUENCE</scope>
    <source>
        <strain evidence="4">MPI-CAGE-AT-0021</strain>
    </source>
</reference>
<dbReference type="SMART" id="SM00248">
    <property type="entry name" value="ANK"/>
    <property type="match status" value="6"/>
</dbReference>
<feature type="repeat" description="ANK" evidence="3">
    <location>
        <begin position="305"/>
        <end position="337"/>
    </location>
</feature>
<evidence type="ECO:0000256" key="3">
    <source>
        <dbReference type="PROSITE-ProRule" id="PRU00023"/>
    </source>
</evidence>
<dbReference type="AlphaFoldDB" id="A0A9P9IPG6"/>